<organism evidence="2 3">
    <name type="scientific">Kineobactrum salinum</name>
    <dbReference type="NCBI Taxonomy" id="2708301"/>
    <lineage>
        <taxon>Bacteria</taxon>
        <taxon>Pseudomonadati</taxon>
        <taxon>Pseudomonadota</taxon>
        <taxon>Gammaproteobacteria</taxon>
        <taxon>Cellvibrionales</taxon>
        <taxon>Halieaceae</taxon>
        <taxon>Kineobactrum</taxon>
    </lineage>
</organism>
<dbReference type="KEGG" id="kim:G3T16_03795"/>
<gene>
    <name evidence="2" type="ORF">G3T16_03795</name>
</gene>
<dbReference type="Proteomes" id="UP000477680">
    <property type="component" value="Chromosome"/>
</dbReference>
<dbReference type="InterPro" id="IPR019291">
    <property type="entry name" value="Host_attachment_protein"/>
</dbReference>
<sequence>MATWLLVANASCARLYETQSRPRTLTLVNAFEHPASREKGEDLASDRPGHVQTDNPGGEAAAHSAFNEPTSPKEYEHERFAMLLAKTLEDGRTHNRFDELILVASPQFHGLLNKQMNGHLAKMVSNHVNKDYTRLDEAALLQKLDPLA</sequence>
<accession>A0A6C0TZ51</accession>
<evidence type="ECO:0000313" key="3">
    <source>
        <dbReference type="Proteomes" id="UP000477680"/>
    </source>
</evidence>
<dbReference type="AlphaFoldDB" id="A0A6C0TZ51"/>
<reference evidence="2 3" key="1">
    <citation type="submission" date="2020-02" db="EMBL/GenBank/DDBJ databases">
        <title>Genome sequencing for Kineobactrum sp. M2.</title>
        <authorList>
            <person name="Park S.-J."/>
        </authorList>
    </citation>
    <scope>NUCLEOTIDE SEQUENCE [LARGE SCALE GENOMIC DNA]</scope>
    <source>
        <strain evidence="2 3">M2</strain>
    </source>
</reference>
<feature type="compositionally biased region" description="Basic and acidic residues" evidence="1">
    <location>
        <begin position="34"/>
        <end position="49"/>
    </location>
</feature>
<evidence type="ECO:0000256" key="1">
    <source>
        <dbReference type="SAM" id="MobiDB-lite"/>
    </source>
</evidence>
<dbReference type="Pfam" id="PF10116">
    <property type="entry name" value="Host_attach"/>
    <property type="match status" value="1"/>
</dbReference>
<proteinExistence type="predicted"/>
<protein>
    <submittedName>
        <fullName evidence="2">Host attachment protein</fullName>
    </submittedName>
</protein>
<evidence type="ECO:0000313" key="2">
    <source>
        <dbReference type="EMBL" id="QIB64649.1"/>
    </source>
</evidence>
<name>A0A6C0TZ51_9GAMM</name>
<keyword evidence="3" id="KW-1185">Reference proteome</keyword>
<dbReference type="RefSeq" id="WP_163493899.1">
    <property type="nucleotide sequence ID" value="NZ_CP048711.1"/>
</dbReference>
<dbReference type="EMBL" id="CP048711">
    <property type="protein sequence ID" value="QIB64649.1"/>
    <property type="molecule type" value="Genomic_DNA"/>
</dbReference>
<feature type="region of interest" description="Disordered" evidence="1">
    <location>
        <begin position="31"/>
        <end position="72"/>
    </location>
</feature>